<dbReference type="Proteomes" id="UP000265520">
    <property type="component" value="Unassembled WGS sequence"/>
</dbReference>
<evidence type="ECO:0000313" key="2">
    <source>
        <dbReference type="Proteomes" id="UP000265520"/>
    </source>
</evidence>
<reference evidence="1 2" key="1">
    <citation type="journal article" date="2018" name="Front. Plant Sci.">
        <title>Red Clover (Trifolium pratense) and Zigzag Clover (T. medium) - A Picture of Genomic Similarities and Differences.</title>
        <authorList>
            <person name="Dluhosova J."/>
            <person name="Istvanek J."/>
            <person name="Nedelnik J."/>
            <person name="Repkova J."/>
        </authorList>
    </citation>
    <scope>NUCLEOTIDE SEQUENCE [LARGE SCALE GENOMIC DNA]</scope>
    <source>
        <strain evidence="2">cv. 10/8</strain>
        <tissue evidence="1">Leaf</tissue>
    </source>
</reference>
<organism evidence="1 2">
    <name type="scientific">Trifolium medium</name>
    <dbReference type="NCBI Taxonomy" id="97028"/>
    <lineage>
        <taxon>Eukaryota</taxon>
        <taxon>Viridiplantae</taxon>
        <taxon>Streptophyta</taxon>
        <taxon>Embryophyta</taxon>
        <taxon>Tracheophyta</taxon>
        <taxon>Spermatophyta</taxon>
        <taxon>Magnoliopsida</taxon>
        <taxon>eudicotyledons</taxon>
        <taxon>Gunneridae</taxon>
        <taxon>Pentapetalae</taxon>
        <taxon>rosids</taxon>
        <taxon>fabids</taxon>
        <taxon>Fabales</taxon>
        <taxon>Fabaceae</taxon>
        <taxon>Papilionoideae</taxon>
        <taxon>50 kb inversion clade</taxon>
        <taxon>NPAAA clade</taxon>
        <taxon>Hologalegina</taxon>
        <taxon>IRL clade</taxon>
        <taxon>Trifolieae</taxon>
        <taxon>Trifolium</taxon>
    </lineage>
</organism>
<comment type="caution">
    <text evidence="1">The sequence shown here is derived from an EMBL/GenBank/DDBJ whole genome shotgun (WGS) entry which is preliminary data.</text>
</comment>
<keyword evidence="2" id="KW-1185">Reference proteome</keyword>
<sequence length="19" mass="2031">MKRVPATSSLVDWGTVGVQ</sequence>
<name>A0A392VHR6_9FABA</name>
<feature type="non-terminal residue" evidence="1">
    <location>
        <position position="19"/>
    </location>
</feature>
<dbReference type="AlphaFoldDB" id="A0A392VHR6"/>
<evidence type="ECO:0000313" key="1">
    <source>
        <dbReference type="EMBL" id="MCI87938.1"/>
    </source>
</evidence>
<proteinExistence type="predicted"/>
<protein>
    <submittedName>
        <fullName evidence="1">Uncharacterized protein</fullName>
    </submittedName>
</protein>
<dbReference type="EMBL" id="LXQA011179680">
    <property type="protein sequence ID" value="MCI87938.1"/>
    <property type="molecule type" value="Genomic_DNA"/>
</dbReference>
<accession>A0A392VHR6</accession>